<sequence>MASSVKSSVSLMFITLSFWFSVSLSSPTLSSMCHPQFNQFLRDLQLQCPATIAASSPIEMDGESLDRLLSSFKSNAYTAVLFYASWCPFSKNLQPKFNALASMYPQIKHVKVEQSSALPSVFSRHGIHSVPSILIANKTARVQYHGPKDLRSLLDFYQLTTGLAHEVNFTEEDELESSSENSPRALGSWASLKDEPFLSFSLLFVLLKAFLYLCPNFVSNVMSLWVTYMPRLNLAIFGESKQLLAHTLNLFDVKSAFRKLKLSKSRKFHNGARSARVLASSFASVSLGETSSARE</sequence>
<dbReference type="EMBL" id="CM042029">
    <property type="protein sequence ID" value="KAI3794844.1"/>
    <property type="molecule type" value="Genomic_DNA"/>
</dbReference>
<dbReference type="Proteomes" id="UP001056120">
    <property type="component" value="Linkage Group LG12"/>
</dbReference>
<gene>
    <name evidence="1" type="ORF">L1987_37484</name>
</gene>
<reference evidence="1 2" key="2">
    <citation type="journal article" date="2022" name="Mol. Ecol. Resour.">
        <title>The genomes of chicory, endive, great burdock and yacon provide insights into Asteraceae paleo-polyploidization history and plant inulin production.</title>
        <authorList>
            <person name="Fan W."/>
            <person name="Wang S."/>
            <person name="Wang H."/>
            <person name="Wang A."/>
            <person name="Jiang F."/>
            <person name="Liu H."/>
            <person name="Zhao H."/>
            <person name="Xu D."/>
            <person name="Zhang Y."/>
        </authorList>
    </citation>
    <scope>NUCLEOTIDE SEQUENCE [LARGE SCALE GENOMIC DNA]</scope>
    <source>
        <strain evidence="2">cv. Yunnan</strain>
        <tissue evidence="1">Leaves</tissue>
    </source>
</reference>
<evidence type="ECO:0000313" key="1">
    <source>
        <dbReference type="EMBL" id="KAI3794844.1"/>
    </source>
</evidence>
<keyword evidence="2" id="KW-1185">Reference proteome</keyword>
<evidence type="ECO:0000313" key="2">
    <source>
        <dbReference type="Proteomes" id="UP001056120"/>
    </source>
</evidence>
<organism evidence="1 2">
    <name type="scientific">Smallanthus sonchifolius</name>
    <dbReference type="NCBI Taxonomy" id="185202"/>
    <lineage>
        <taxon>Eukaryota</taxon>
        <taxon>Viridiplantae</taxon>
        <taxon>Streptophyta</taxon>
        <taxon>Embryophyta</taxon>
        <taxon>Tracheophyta</taxon>
        <taxon>Spermatophyta</taxon>
        <taxon>Magnoliopsida</taxon>
        <taxon>eudicotyledons</taxon>
        <taxon>Gunneridae</taxon>
        <taxon>Pentapetalae</taxon>
        <taxon>asterids</taxon>
        <taxon>campanulids</taxon>
        <taxon>Asterales</taxon>
        <taxon>Asteraceae</taxon>
        <taxon>Asteroideae</taxon>
        <taxon>Heliantheae alliance</taxon>
        <taxon>Millerieae</taxon>
        <taxon>Smallanthus</taxon>
    </lineage>
</organism>
<comment type="caution">
    <text evidence="1">The sequence shown here is derived from an EMBL/GenBank/DDBJ whole genome shotgun (WGS) entry which is preliminary data.</text>
</comment>
<protein>
    <submittedName>
        <fullName evidence="1">Uncharacterized protein</fullName>
    </submittedName>
</protein>
<proteinExistence type="predicted"/>
<reference evidence="2" key="1">
    <citation type="journal article" date="2022" name="Mol. Ecol. Resour.">
        <title>The genomes of chicory, endive, great burdock and yacon provide insights into Asteraceae palaeo-polyploidization history and plant inulin production.</title>
        <authorList>
            <person name="Fan W."/>
            <person name="Wang S."/>
            <person name="Wang H."/>
            <person name="Wang A."/>
            <person name="Jiang F."/>
            <person name="Liu H."/>
            <person name="Zhao H."/>
            <person name="Xu D."/>
            <person name="Zhang Y."/>
        </authorList>
    </citation>
    <scope>NUCLEOTIDE SEQUENCE [LARGE SCALE GENOMIC DNA]</scope>
    <source>
        <strain evidence="2">cv. Yunnan</strain>
    </source>
</reference>
<accession>A0ACB9HG28</accession>
<name>A0ACB9HG28_9ASTR</name>